<feature type="domain" description="YycE-like N-terminal" evidence="1">
    <location>
        <begin position="3"/>
        <end position="54"/>
    </location>
</feature>
<evidence type="ECO:0008006" key="4">
    <source>
        <dbReference type="Google" id="ProtNLM"/>
    </source>
</evidence>
<dbReference type="Pfam" id="PF22658">
    <property type="entry name" value="YycE-like_N"/>
    <property type="match status" value="1"/>
</dbReference>
<evidence type="ECO:0000259" key="2">
    <source>
        <dbReference type="Pfam" id="PF22659"/>
    </source>
</evidence>
<evidence type="ECO:0000259" key="1">
    <source>
        <dbReference type="Pfam" id="PF22658"/>
    </source>
</evidence>
<dbReference type="Pfam" id="PF22659">
    <property type="entry name" value="YycE-like_C"/>
    <property type="match status" value="1"/>
</dbReference>
<proteinExistence type="predicted"/>
<dbReference type="InterPro" id="IPR058998">
    <property type="entry name" value="YycE-like_N"/>
</dbReference>
<reference evidence="3" key="1">
    <citation type="submission" date="2020-01" db="EMBL/GenBank/DDBJ databases">
        <authorList>
            <person name="Meier V. D."/>
            <person name="Meier V D."/>
        </authorList>
    </citation>
    <scope>NUCLEOTIDE SEQUENCE</scope>
    <source>
        <strain evidence="3">HLG_WM_MAG_10</strain>
    </source>
</reference>
<dbReference type="InterPro" id="IPR029068">
    <property type="entry name" value="Glyas_Bleomycin-R_OHBP_Dase"/>
</dbReference>
<organism evidence="3">
    <name type="scientific">uncultured Aureispira sp</name>
    <dbReference type="NCBI Taxonomy" id="1331704"/>
    <lineage>
        <taxon>Bacteria</taxon>
        <taxon>Pseudomonadati</taxon>
        <taxon>Bacteroidota</taxon>
        <taxon>Saprospiria</taxon>
        <taxon>Saprospirales</taxon>
        <taxon>Saprospiraceae</taxon>
        <taxon>Aureispira</taxon>
        <taxon>environmental samples</taxon>
    </lineage>
</organism>
<dbReference type="InterPro" id="IPR058997">
    <property type="entry name" value="YycE-like_C"/>
</dbReference>
<gene>
    <name evidence="3" type="ORF">HELGO_WM49885</name>
</gene>
<dbReference type="EMBL" id="CACVAQ010000363">
    <property type="protein sequence ID" value="CAA6825483.1"/>
    <property type="molecule type" value="Genomic_DNA"/>
</dbReference>
<accession>A0A6S6U9R8</accession>
<feature type="domain" description="YycE-like C-terminal" evidence="2">
    <location>
        <begin position="67"/>
        <end position="119"/>
    </location>
</feature>
<name>A0A6S6U9R8_9BACT</name>
<dbReference type="SUPFAM" id="SSF54593">
    <property type="entry name" value="Glyoxalase/Bleomycin resistance protein/Dihydroxybiphenyl dioxygenase"/>
    <property type="match status" value="1"/>
</dbReference>
<protein>
    <recommendedName>
        <fullName evidence="4">Prolyl endopeptidase</fullName>
    </recommendedName>
</protein>
<dbReference type="AlphaFoldDB" id="A0A6S6U9R8"/>
<evidence type="ECO:0000313" key="3">
    <source>
        <dbReference type="EMBL" id="CAA6825483.1"/>
    </source>
</evidence>
<sequence>MKFRVARHTTDLQLIIDFYTQLLELEILGSFENHSAYDGVFLGKKGLDWHLEFTTSSEAPVHHPDEDDVLVFYAQNSSEFNRIKANFDLNKQLPVLAKNPYWNQHALTYLDPDGFRVVVVPPA</sequence>
<dbReference type="Gene3D" id="3.10.180.10">
    <property type="entry name" value="2,3-Dihydroxybiphenyl 1,2-Dioxygenase, domain 1"/>
    <property type="match status" value="1"/>
</dbReference>